<evidence type="ECO:0000259" key="4">
    <source>
        <dbReference type="PROSITE" id="PS01124"/>
    </source>
</evidence>
<dbReference type="EMBL" id="CP041372">
    <property type="protein sequence ID" value="QKS70321.1"/>
    <property type="molecule type" value="Genomic_DNA"/>
</dbReference>
<dbReference type="Pfam" id="PF06445">
    <property type="entry name" value="GyrI-like"/>
    <property type="match status" value="1"/>
</dbReference>
<dbReference type="KEGG" id="psua:FLK61_26560"/>
<dbReference type="SUPFAM" id="SSF55136">
    <property type="entry name" value="Probable bacterial effector-binding domain"/>
    <property type="match status" value="1"/>
</dbReference>
<dbReference type="SMART" id="SM00342">
    <property type="entry name" value="HTH_ARAC"/>
    <property type="match status" value="1"/>
</dbReference>
<feature type="domain" description="HTH araC/xylS-type" evidence="4">
    <location>
        <begin position="6"/>
        <end position="104"/>
    </location>
</feature>
<dbReference type="InterPro" id="IPR050959">
    <property type="entry name" value="MarA-like"/>
</dbReference>
<dbReference type="SUPFAM" id="SSF46689">
    <property type="entry name" value="Homeodomain-like"/>
    <property type="match status" value="2"/>
</dbReference>
<dbReference type="GO" id="GO:0003700">
    <property type="term" value="F:DNA-binding transcription factor activity"/>
    <property type="evidence" value="ECO:0007669"/>
    <property type="project" value="InterPro"/>
</dbReference>
<dbReference type="InterPro" id="IPR018060">
    <property type="entry name" value="HTH_AraC"/>
</dbReference>
<dbReference type="InterPro" id="IPR009057">
    <property type="entry name" value="Homeodomain-like_sf"/>
</dbReference>
<dbReference type="Gene3D" id="1.10.10.60">
    <property type="entry name" value="Homeodomain-like"/>
    <property type="match status" value="2"/>
</dbReference>
<dbReference type="GO" id="GO:0043565">
    <property type="term" value="F:sequence-specific DNA binding"/>
    <property type="evidence" value="ECO:0007669"/>
    <property type="project" value="InterPro"/>
</dbReference>
<dbReference type="RefSeq" id="WP_176008362.1">
    <property type="nucleotide sequence ID" value="NZ_CP041372.2"/>
</dbReference>
<dbReference type="PROSITE" id="PS00041">
    <property type="entry name" value="HTH_ARAC_FAMILY_1"/>
    <property type="match status" value="1"/>
</dbReference>
<dbReference type="InterPro" id="IPR010499">
    <property type="entry name" value="AraC_E-bd"/>
</dbReference>
<keyword evidence="2" id="KW-0238">DNA-binding</keyword>
<proteinExistence type="predicted"/>
<reference evidence="6" key="1">
    <citation type="submission" date="2019-07" db="EMBL/GenBank/DDBJ databases">
        <title>Bacillus alkalisoli sp. nov. isolated from saline soil.</title>
        <authorList>
            <person name="Sun J.-Q."/>
            <person name="Xu L."/>
        </authorList>
    </citation>
    <scope>NUCLEOTIDE SEQUENCE [LARGE SCALE GENOMIC DNA]</scope>
    <source>
        <strain evidence="6">M4U3P1</strain>
    </source>
</reference>
<sequence>MLKQMNEAIDYIEAHLEDDIDLLELEKITGTSLYHFKRMFSYLSGMPLSAYIRNRRLSTAMQELLRTEATVTDTAFKYGYDSVDGFARAFKDWAGFPPSEVKEHEAQKLQAFPKLSFQLTIQGGMNMKYKIVQKDAFAIVGVKKRVPIQFEGVNKEIEELAGNITDAQYEKMDEIADLEPHQVMNASYQFDDGRSEEKGYLDHMIGVLTTQSDAVEGLERLEIPAHTWAIFSSKGAFPKTMQDTWAKIASEWLPASDYELVDAPELSFVEDYSDMENVYSEIWIAVKQK</sequence>
<dbReference type="SMART" id="SM00871">
    <property type="entry name" value="AraC_E_bind"/>
    <property type="match status" value="1"/>
</dbReference>
<dbReference type="InterPro" id="IPR011256">
    <property type="entry name" value="Reg_factor_effector_dom_sf"/>
</dbReference>
<keyword evidence="3" id="KW-0804">Transcription</keyword>
<evidence type="ECO:0000256" key="3">
    <source>
        <dbReference type="ARBA" id="ARBA00023163"/>
    </source>
</evidence>
<dbReference type="PANTHER" id="PTHR47504:SF5">
    <property type="entry name" value="RIGHT ORIGIN-BINDING PROTEIN"/>
    <property type="match status" value="1"/>
</dbReference>
<accession>A0A859FC47</accession>
<evidence type="ECO:0000256" key="1">
    <source>
        <dbReference type="ARBA" id="ARBA00023015"/>
    </source>
</evidence>
<dbReference type="PANTHER" id="PTHR47504">
    <property type="entry name" value="RIGHT ORIGIN-BINDING PROTEIN"/>
    <property type="match status" value="1"/>
</dbReference>
<organism evidence="5 6">
    <name type="scientific">Paenalkalicoccus suaedae</name>
    <dbReference type="NCBI Taxonomy" id="2592382"/>
    <lineage>
        <taxon>Bacteria</taxon>
        <taxon>Bacillati</taxon>
        <taxon>Bacillota</taxon>
        <taxon>Bacilli</taxon>
        <taxon>Bacillales</taxon>
        <taxon>Bacillaceae</taxon>
        <taxon>Paenalkalicoccus</taxon>
    </lineage>
</organism>
<dbReference type="Gene3D" id="3.20.80.10">
    <property type="entry name" value="Regulatory factor, effector binding domain"/>
    <property type="match status" value="1"/>
</dbReference>
<name>A0A859FC47_9BACI</name>
<dbReference type="Pfam" id="PF12833">
    <property type="entry name" value="HTH_18"/>
    <property type="match status" value="1"/>
</dbReference>
<protein>
    <submittedName>
        <fullName evidence="5">AraC family transcriptional regulator</fullName>
    </submittedName>
</protein>
<dbReference type="Proteomes" id="UP000318138">
    <property type="component" value="Chromosome"/>
</dbReference>
<keyword evidence="1" id="KW-0805">Transcription regulation</keyword>
<gene>
    <name evidence="5" type="ORF">FLK61_26560</name>
</gene>
<evidence type="ECO:0000256" key="2">
    <source>
        <dbReference type="ARBA" id="ARBA00023125"/>
    </source>
</evidence>
<dbReference type="InterPro" id="IPR018062">
    <property type="entry name" value="HTH_AraC-typ_CS"/>
</dbReference>
<dbReference type="AlphaFoldDB" id="A0A859FC47"/>
<dbReference type="PROSITE" id="PS01124">
    <property type="entry name" value="HTH_ARAC_FAMILY_2"/>
    <property type="match status" value="1"/>
</dbReference>
<dbReference type="InterPro" id="IPR029442">
    <property type="entry name" value="GyrI-like"/>
</dbReference>
<keyword evidence="6" id="KW-1185">Reference proteome</keyword>
<evidence type="ECO:0000313" key="6">
    <source>
        <dbReference type="Proteomes" id="UP000318138"/>
    </source>
</evidence>
<evidence type="ECO:0000313" key="5">
    <source>
        <dbReference type="EMBL" id="QKS70321.1"/>
    </source>
</evidence>